<evidence type="ECO:0000313" key="3">
    <source>
        <dbReference type="Proteomes" id="UP001558652"/>
    </source>
</evidence>
<gene>
    <name evidence="2" type="ORF">AAG570_011741</name>
</gene>
<dbReference type="Proteomes" id="UP001558652">
    <property type="component" value="Unassembled WGS sequence"/>
</dbReference>
<protein>
    <recommendedName>
        <fullName evidence="1">Coiled-coil domain-containing protein</fullName>
    </recommendedName>
</protein>
<evidence type="ECO:0000313" key="2">
    <source>
        <dbReference type="EMBL" id="KAL1130493.1"/>
    </source>
</evidence>
<reference evidence="2 3" key="1">
    <citation type="submission" date="2024-07" db="EMBL/GenBank/DDBJ databases">
        <title>Chromosome-level genome assembly of the water stick insect Ranatra chinensis (Heteroptera: Nepidae).</title>
        <authorList>
            <person name="Liu X."/>
        </authorList>
    </citation>
    <scope>NUCLEOTIDE SEQUENCE [LARGE SCALE GENOMIC DNA]</scope>
    <source>
        <strain evidence="2">Cailab_2021Rc</strain>
        <tissue evidence="2">Muscle</tissue>
    </source>
</reference>
<dbReference type="InterPro" id="IPR054414">
    <property type="entry name" value="Ccdc124/Oxs1_C"/>
</dbReference>
<organism evidence="2 3">
    <name type="scientific">Ranatra chinensis</name>
    <dbReference type="NCBI Taxonomy" id="642074"/>
    <lineage>
        <taxon>Eukaryota</taxon>
        <taxon>Metazoa</taxon>
        <taxon>Ecdysozoa</taxon>
        <taxon>Arthropoda</taxon>
        <taxon>Hexapoda</taxon>
        <taxon>Insecta</taxon>
        <taxon>Pterygota</taxon>
        <taxon>Neoptera</taxon>
        <taxon>Paraneoptera</taxon>
        <taxon>Hemiptera</taxon>
        <taxon>Heteroptera</taxon>
        <taxon>Panheteroptera</taxon>
        <taxon>Nepomorpha</taxon>
        <taxon>Nepidae</taxon>
        <taxon>Ranatrinae</taxon>
        <taxon>Ranatra</taxon>
    </lineage>
</organism>
<feature type="domain" description="Coiled-coil" evidence="1">
    <location>
        <begin position="383"/>
        <end position="449"/>
    </location>
</feature>
<dbReference type="Pfam" id="PF06244">
    <property type="entry name" value="Ccdc124"/>
    <property type="match status" value="1"/>
</dbReference>
<dbReference type="EMBL" id="JBFDAA010000007">
    <property type="protein sequence ID" value="KAL1130493.1"/>
    <property type="molecule type" value="Genomic_DNA"/>
</dbReference>
<accession>A0ABD0Z318</accession>
<comment type="caution">
    <text evidence="2">The sequence shown here is derived from an EMBL/GenBank/DDBJ whole genome shotgun (WGS) entry which is preliminary data.</text>
</comment>
<evidence type="ECO:0000259" key="1">
    <source>
        <dbReference type="Pfam" id="PF06244"/>
    </source>
</evidence>
<proteinExistence type="predicted"/>
<name>A0ABD0Z318_9HEMI</name>
<sequence length="458" mass="52264">MYSGKPGIRRRALDWEDSTLWLSSRVQFRTQIVFRGGLKYGTEMIGKQVSFVRGPRVVRMTKWGEAGCDRKRRLVECQKEGSWNSPNEGPSRCLVSSLPMESEKGLAIREPVKHPGIIPLFSDCPQPLKTEDGAQAPTTEIGNILDNAEEFILDVTSLVFSVELPKAVKCVGDALPDPTNPNNRRRARLVYLPDPSNEFVERCSRSVPEQFQNVCFKSPAAAVTCVSLRISWNASHSNFVARVKKPSISGIPVVNGASLRANPSSIRRRVYPPHNLIGGWKKCRNSKYGMDIGRVAMSKKTNWLERHRRRRIDEILSRVLPDSVMFQRREDTMPKERELETQRSTAETIIEEEMEAMKFAEKEAEKGRQPALTDPTGYRSVVRQLGALSTHPQLQLQQNQKRFRVRSAYMAFEERRLAKLGSQYPLLSFSQLKRLVRKDWLSSPQNPVNRKERDETEN</sequence>
<keyword evidence="3" id="KW-1185">Reference proteome</keyword>
<dbReference type="AlphaFoldDB" id="A0ABD0Z318"/>